<dbReference type="EMBL" id="CAACVR010000034">
    <property type="protein sequence ID" value="VEU22923.1"/>
    <property type="molecule type" value="Genomic_DNA"/>
</dbReference>
<accession>A0A448YPU9</accession>
<feature type="compositionally biased region" description="Low complexity" evidence="7">
    <location>
        <begin position="189"/>
        <end position="201"/>
    </location>
</feature>
<dbReference type="CDD" id="cd14019">
    <property type="entry name" value="STKc_Cdc7"/>
    <property type="match status" value="1"/>
</dbReference>
<evidence type="ECO:0000256" key="2">
    <source>
        <dbReference type="ARBA" id="ARBA00022527"/>
    </source>
</evidence>
<protein>
    <recommendedName>
        <fullName evidence="1">non-specific serine/threonine protein kinase</fullName>
        <ecNumber evidence="1">2.7.11.1</ecNumber>
    </recommendedName>
</protein>
<dbReference type="GO" id="GO:0044773">
    <property type="term" value="P:mitotic DNA damage checkpoint signaling"/>
    <property type="evidence" value="ECO:0007669"/>
    <property type="project" value="TreeGrafter"/>
</dbReference>
<feature type="region of interest" description="Disordered" evidence="7">
    <location>
        <begin position="177"/>
        <end position="208"/>
    </location>
</feature>
<dbReference type="Gene3D" id="1.10.510.10">
    <property type="entry name" value="Transferase(Phosphotransferase) domain 1"/>
    <property type="match status" value="1"/>
</dbReference>
<feature type="compositionally biased region" description="Basic and acidic residues" evidence="7">
    <location>
        <begin position="91"/>
        <end position="116"/>
    </location>
</feature>
<dbReference type="GO" id="GO:0005524">
    <property type="term" value="F:ATP binding"/>
    <property type="evidence" value="ECO:0007669"/>
    <property type="project" value="UniProtKB-KW"/>
</dbReference>
<organism evidence="9 10">
    <name type="scientific">Brettanomyces naardenensis</name>
    <name type="common">Yeast</name>
    <dbReference type="NCBI Taxonomy" id="13370"/>
    <lineage>
        <taxon>Eukaryota</taxon>
        <taxon>Fungi</taxon>
        <taxon>Dikarya</taxon>
        <taxon>Ascomycota</taxon>
        <taxon>Saccharomycotina</taxon>
        <taxon>Pichiomycetes</taxon>
        <taxon>Pichiales</taxon>
        <taxon>Pichiaceae</taxon>
        <taxon>Brettanomyces</taxon>
    </lineage>
</organism>
<evidence type="ECO:0000313" key="9">
    <source>
        <dbReference type="EMBL" id="VEU22923.1"/>
    </source>
</evidence>
<evidence type="ECO:0000256" key="1">
    <source>
        <dbReference type="ARBA" id="ARBA00012513"/>
    </source>
</evidence>
<dbReference type="Pfam" id="PF00069">
    <property type="entry name" value="Pkinase"/>
    <property type="match status" value="2"/>
</dbReference>
<dbReference type="PROSITE" id="PS00108">
    <property type="entry name" value="PROTEIN_KINASE_ST"/>
    <property type="match status" value="1"/>
</dbReference>
<reference evidence="9 10" key="1">
    <citation type="submission" date="2018-12" db="EMBL/GenBank/DDBJ databases">
        <authorList>
            <person name="Tiukova I."/>
            <person name="Dainat J."/>
        </authorList>
    </citation>
    <scope>NUCLEOTIDE SEQUENCE [LARGE SCALE GENOMIC DNA]</scope>
</reference>
<feature type="compositionally biased region" description="Polar residues" evidence="7">
    <location>
        <begin position="126"/>
        <end position="145"/>
    </location>
</feature>
<dbReference type="GO" id="GO:0005634">
    <property type="term" value="C:nucleus"/>
    <property type="evidence" value="ECO:0007669"/>
    <property type="project" value="TreeGrafter"/>
</dbReference>
<feature type="compositionally biased region" description="Basic and acidic residues" evidence="7">
    <location>
        <begin position="7"/>
        <end position="16"/>
    </location>
</feature>
<feature type="compositionally biased region" description="Acidic residues" evidence="7">
    <location>
        <begin position="81"/>
        <end position="90"/>
    </location>
</feature>
<dbReference type="Proteomes" id="UP000290900">
    <property type="component" value="Unassembled WGS sequence"/>
</dbReference>
<dbReference type="AlphaFoldDB" id="A0A448YPU9"/>
<dbReference type="InterPro" id="IPR008271">
    <property type="entry name" value="Ser/Thr_kinase_AS"/>
</dbReference>
<evidence type="ECO:0000313" key="10">
    <source>
        <dbReference type="Proteomes" id="UP000290900"/>
    </source>
</evidence>
<dbReference type="PANTHER" id="PTHR44167">
    <property type="entry name" value="OVARIAN-SPECIFIC SERINE/THREONINE-PROTEIN KINASE LOK-RELATED"/>
    <property type="match status" value="1"/>
</dbReference>
<evidence type="ECO:0000256" key="6">
    <source>
        <dbReference type="ARBA" id="ARBA00022840"/>
    </source>
</evidence>
<name>A0A448YPU9_BRENA</name>
<dbReference type="InParanoid" id="A0A448YPU9"/>
<evidence type="ECO:0000259" key="8">
    <source>
        <dbReference type="PROSITE" id="PS50011"/>
    </source>
</evidence>
<feature type="domain" description="Protein kinase" evidence="8">
    <location>
        <begin position="230"/>
        <end position="591"/>
    </location>
</feature>
<keyword evidence="3" id="KW-0808">Transferase</keyword>
<dbReference type="SMART" id="SM00220">
    <property type="entry name" value="S_TKc"/>
    <property type="match status" value="1"/>
</dbReference>
<feature type="region of interest" description="Disordered" evidence="7">
    <location>
        <begin position="69"/>
        <end position="163"/>
    </location>
</feature>
<dbReference type="PROSITE" id="PS50011">
    <property type="entry name" value="PROTEIN_KINASE_DOM"/>
    <property type="match status" value="1"/>
</dbReference>
<dbReference type="GO" id="GO:0004674">
    <property type="term" value="F:protein serine/threonine kinase activity"/>
    <property type="evidence" value="ECO:0007669"/>
    <property type="project" value="UniProtKB-KW"/>
</dbReference>
<keyword evidence="6" id="KW-0067">ATP-binding</keyword>
<dbReference type="InterPro" id="IPR011009">
    <property type="entry name" value="Kinase-like_dom_sf"/>
</dbReference>
<dbReference type="SUPFAM" id="SSF56112">
    <property type="entry name" value="Protein kinase-like (PK-like)"/>
    <property type="match status" value="1"/>
</dbReference>
<feature type="region of interest" description="Disordered" evidence="7">
    <location>
        <begin position="1"/>
        <end position="28"/>
    </location>
</feature>
<evidence type="ECO:0000256" key="7">
    <source>
        <dbReference type="SAM" id="MobiDB-lite"/>
    </source>
</evidence>
<keyword evidence="10" id="KW-1185">Reference proteome</keyword>
<evidence type="ECO:0000256" key="4">
    <source>
        <dbReference type="ARBA" id="ARBA00022741"/>
    </source>
</evidence>
<sequence>MKSHKRQAGEINKEAENPFLVTSDESDKQNKKLVLHLPPRFVKRPKYFQLETIEDNVADEGYGGILNAIVGTGSGEKEEKEEAGEGEGEGGEEHVKSGGHMEKVESVEVVKSAEHDEVVDEDETDGQTTSLEPSRSPKEVTSVTIDHSKSADQPLDQSGPLRHSTSIEHAMPAKSVPHFTHTATPPSPSSSASSFAPSSLDSDSDPDVPESVKDEIVLLLKSFPGLSFNYKLIDKIGEGTFSSVYKAQDLRREKRSSYGKKRTSYPIVALKRIYVTSSPQRIYNELQLLHSLAGCPNVAPLVDAIRFEDQVIAVLPYYKHADFRDFYRDLPLCGIRTYMRELLEALSFVHDKKIIHRDIKPTNFLYNPFTRRGVLVDFGLAEKEAEPDPTACVCVNGGLSTEEIPPLNSFPTRGYLKDDHRPGRRANRAGTRGFRAPEVLFKCANQSRKVDVWSAGVMLLTLLARRFPFFNSSDDIDALTELTTIFGLGPMKECAQLHGLGFECNLPRIENSHSIGAIIFVAVMLDAKEEDTFAEDSPAWELLNAIDMKGKPKDSKLGREYGEALEVLEACLRLNYRERVSADEALEFDFFRKHTGEEEIILD</sequence>
<dbReference type="OrthoDB" id="10020333at2759"/>
<evidence type="ECO:0000256" key="3">
    <source>
        <dbReference type="ARBA" id="ARBA00022679"/>
    </source>
</evidence>
<keyword evidence="4" id="KW-0547">Nucleotide-binding</keyword>
<gene>
    <name evidence="9" type="ORF">BRENAR_LOCUS3654</name>
</gene>
<dbReference type="EC" id="2.7.11.1" evidence="1"/>
<keyword evidence="5" id="KW-0418">Kinase</keyword>
<keyword evidence="2" id="KW-0723">Serine/threonine-protein kinase</keyword>
<evidence type="ECO:0000256" key="5">
    <source>
        <dbReference type="ARBA" id="ARBA00022777"/>
    </source>
</evidence>
<dbReference type="STRING" id="13370.A0A448YPU9"/>
<dbReference type="Gene3D" id="3.30.200.20">
    <property type="entry name" value="Phosphorylase Kinase, domain 1"/>
    <property type="match status" value="1"/>
</dbReference>
<proteinExistence type="predicted"/>
<dbReference type="FunCoup" id="A0A448YPU9">
    <property type="interactions" value="814"/>
</dbReference>
<dbReference type="InterPro" id="IPR000719">
    <property type="entry name" value="Prot_kinase_dom"/>
</dbReference>
<dbReference type="PANTHER" id="PTHR44167:SF23">
    <property type="entry name" value="CDC7 KINASE, ISOFORM A-RELATED"/>
    <property type="match status" value="1"/>
</dbReference>